<dbReference type="SMART" id="SM00052">
    <property type="entry name" value="EAL"/>
    <property type="match status" value="1"/>
</dbReference>
<dbReference type="Pfam" id="PF00990">
    <property type="entry name" value="GGDEF"/>
    <property type="match status" value="1"/>
</dbReference>
<dbReference type="PROSITE" id="PS50883">
    <property type="entry name" value="EAL"/>
    <property type="match status" value="1"/>
</dbReference>
<dbReference type="InterPro" id="IPR050706">
    <property type="entry name" value="Cyclic-di-GMP_PDE-like"/>
</dbReference>
<keyword evidence="4" id="KW-0812">Transmembrane</keyword>
<dbReference type="EMBL" id="SOAX01000001">
    <property type="protein sequence ID" value="TDT43937.1"/>
    <property type="molecule type" value="Genomic_DNA"/>
</dbReference>
<feature type="domain" description="GGDEF" evidence="6">
    <location>
        <begin position="461"/>
        <end position="605"/>
    </location>
</feature>
<keyword evidence="4" id="KW-0472">Membrane</keyword>
<dbReference type="CDD" id="cd01948">
    <property type="entry name" value="EAL"/>
    <property type="match status" value="1"/>
</dbReference>
<dbReference type="CDD" id="cd01949">
    <property type="entry name" value="GGDEF"/>
    <property type="match status" value="1"/>
</dbReference>
<dbReference type="InterPro" id="IPR000160">
    <property type="entry name" value="GGDEF_dom"/>
</dbReference>
<dbReference type="PANTHER" id="PTHR33121">
    <property type="entry name" value="CYCLIC DI-GMP PHOSPHODIESTERASE PDEF"/>
    <property type="match status" value="1"/>
</dbReference>
<dbReference type="SMART" id="SM00267">
    <property type="entry name" value="GGDEF"/>
    <property type="match status" value="1"/>
</dbReference>
<dbReference type="AlphaFoldDB" id="A0A4R7K1P2"/>
<protein>
    <recommendedName>
        <fullName evidence="1">cyclic-guanylate-specific phosphodiesterase</fullName>
        <ecNumber evidence="1">3.1.4.52</ecNumber>
    </recommendedName>
</protein>
<feature type="transmembrane region" description="Helical" evidence="4">
    <location>
        <begin position="261"/>
        <end position="279"/>
    </location>
</feature>
<evidence type="ECO:0000256" key="1">
    <source>
        <dbReference type="ARBA" id="ARBA00012282"/>
    </source>
</evidence>
<evidence type="ECO:0000313" key="8">
    <source>
        <dbReference type="Proteomes" id="UP000295830"/>
    </source>
</evidence>
<dbReference type="SUPFAM" id="SSF141868">
    <property type="entry name" value="EAL domain-like"/>
    <property type="match status" value="1"/>
</dbReference>
<keyword evidence="3" id="KW-0175">Coiled coil</keyword>
<keyword evidence="4" id="KW-1133">Transmembrane helix</keyword>
<feature type="transmembrane region" description="Helical" evidence="4">
    <location>
        <begin position="350"/>
        <end position="371"/>
    </location>
</feature>
<reference evidence="7 8" key="1">
    <citation type="submission" date="2019-03" db="EMBL/GenBank/DDBJ databases">
        <title>Genomic Encyclopedia of Type Strains, Phase IV (KMG-IV): sequencing the most valuable type-strain genomes for metagenomic binning, comparative biology and taxonomic classification.</title>
        <authorList>
            <person name="Goeker M."/>
        </authorList>
    </citation>
    <scope>NUCLEOTIDE SEQUENCE [LARGE SCALE GENOMIC DNA]</scope>
    <source>
        <strain evidence="7 8">DSM 15505</strain>
    </source>
</reference>
<dbReference type="Gene3D" id="3.20.20.450">
    <property type="entry name" value="EAL domain"/>
    <property type="match status" value="1"/>
</dbReference>
<feature type="coiled-coil region" evidence="3">
    <location>
        <begin position="399"/>
        <end position="430"/>
    </location>
</feature>
<dbReference type="Pfam" id="PF07695">
    <property type="entry name" value="7TMR-DISM_7TM"/>
    <property type="match status" value="1"/>
</dbReference>
<dbReference type="InterPro" id="IPR011623">
    <property type="entry name" value="7TMR_DISM_rcpt_extracell_dom1"/>
</dbReference>
<sequence length="875" mass="98802">MERVAIVLKRVAGLRHLILLLCLMTVAVIGMSSSLTLMPEASYQSVADHTQYQLESGQRLSPESVIEGARSSDWQDVDGTINFGYTTKTYWYRVRLENPTDSRSERLLEVDYPLLDHIEFYEVSNGEVQDQALTGDQHPLSSRPLRHRTFVFPVAMAPNGTTDVYLRVTTSGSHQVPLALWKPDAFFEANEKDMVGRSMFYGMLVIIVIFNGFLYLVLRERSYLYYVLTNAALLVVISSLHGVAFQFFYPEQPELNERITLVSSALLTLFFSLFARTFLGINEQMRVANWLFRVLVYATSANVVGSFFMSYAISTRFSVALAVLVNLVMLAVGLVMAARGDRDARYFMAAWILLLVGVMVWLCNLIGLLPANFGTQHGIEIGAIAQALLLTFALGDRFNREREQRIIEQKARLKAMEERETLELDLLEQASHHSLTRLPGRNLLEDALERCIQKVDEGNDERLALVLIHFRGFDDINKTLGHENADQLLYQLAHRMNDVVLSLRDTAVIEDDGNKRSAVAHVEGITFACVFHPQRREAMVEQMETLVEALRQPVEFRGLSLDMRMVGGCSFYPDDSHDVATLLRHAFIAFDQAESGVSHVAAYTEDINPYSERRLTLMTELRRAIHEDALSLHFQPQVRVSSGEVCGFEVLLRWTHPEHGFIPPDEFIPMAEQTGLIKPLTQWVLDRSLAFCRAMQDSGVRVRMSVNISAINLQERAFAENISHLLDEHGVEPGQLILEVTETATMINPQAALTALRVLYDAGIRLAIDDFGTGYSSLSYIRKLPVHEIKIDRSFVMEMDSNRDDATIVRTTINMCHDLGFEVVAEGVESNDTCELLRSMSCDIMQGFYLARPMPDDRVGPWLYDYRDGTAVPGV</sequence>
<dbReference type="PROSITE" id="PS50887">
    <property type="entry name" value="GGDEF"/>
    <property type="match status" value="1"/>
</dbReference>
<dbReference type="GO" id="GO:0071111">
    <property type="term" value="F:cyclic-guanylate-specific phosphodiesterase activity"/>
    <property type="evidence" value="ECO:0007669"/>
    <property type="project" value="UniProtKB-EC"/>
</dbReference>
<dbReference type="Proteomes" id="UP000295830">
    <property type="component" value="Unassembled WGS sequence"/>
</dbReference>
<dbReference type="RefSeq" id="WP_133734375.1">
    <property type="nucleotide sequence ID" value="NZ_SOAX01000001.1"/>
</dbReference>
<dbReference type="Pfam" id="PF00563">
    <property type="entry name" value="EAL"/>
    <property type="match status" value="1"/>
</dbReference>
<dbReference type="InterPro" id="IPR035919">
    <property type="entry name" value="EAL_sf"/>
</dbReference>
<dbReference type="FunFam" id="3.20.20.450:FF:000001">
    <property type="entry name" value="Cyclic di-GMP phosphodiesterase yahA"/>
    <property type="match status" value="1"/>
</dbReference>
<dbReference type="InterPro" id="IPR011622">
    <property type="entry name" value="7TMR_DISM_rcpt_extracell_dom2"/>
</dbReference>
<dbReference type="PANTHER" id="PTHR33121:SF71">
    <property type="entry name" value="OXYGEN SENSOR PROTEIN DOSP"/>
    <property type="match status" value="1"/>
</dbReference>
<evidence type="ECO:0000256" key="3">
    <source>
        <dbReference type="SAM" id="Coils"/>
    </source>
</evidence>
<feature type="transmembrane region" description="Helical" evidence="4">
    <location>
        <begin position="199"/>
        <end position="218"/>
    </location>
</feature>
<evidence type="ECO:0000259" key="6">
    <source>
        <dbReference type="PROSITE" id="PS50887"/>
    </source>
</evidence>
<evidence type="ECO:0000256" key="4">
    <source>
        <dbReference type="SAM" id="Phobius"/>
    </source>
</evidence>
<feature type="transmembrane region" description="Helical" evidence="4">
    <location>
        <begin position="291"/>
        <end position="313"/>
    </location>
</feature>
<dbReference type="InterPro" id="IPR043128">
    <property type="entry name" value="Rev_trsase/Diguanyl_cyclase"/>
</dbReference>
<keyword evidence="2" id="KW-0973">c-di-GMP</keyword>
<name>A0A4R7K1P2_9GAMM</name>
<feature type="transmembrane region" description="Helical" evidence="4">
    <location>
        <begin position="225"/>
        <end position="249"/>
    </location>
</feature>
<feature type="transmembrane region" description="Helical" evidence="4">
    <location>
        <begin position="319"/>
        <end position="338"/>
    </location>
</feature>
<evidence type="ECO:0000256" key="2">
    <source>
        <dbReference type="ARBA" id="ARBA00022636"/>
    </source>
</evidence>
<keyword evidence="8" id="KW-1185">Reference proteome</keyword>
<dbReference type="InterPro" id="IPR029787">
    <property type="entry name" value="Nucleotide_cyclase"/>
</dbReference>
<evidence type="ECO:0000313" key="7">
    <source>
        <dbReference type="EMBL" id="TDT43937.1"/>
    </source>
</evidence>
<dbReference type="Gene3D" id="3.30.70.270">
    <property type="match status" value="1"/>
</dbReference>
<feature type="domain" description="EAL" evidence="5">
    <location>
        <begin position="614"/>
        <end position="867"/>
    </location>
</feature>
<dbReference type="InterPro" id="IPR001633">
    <property type="entry name" value="EAL_dom"/>
</dbReference>
<dbReference type="SUPFAM" id="SSF55073">
    <property type="entry name" value="Nucleotide cyclase"/>
    <property type="match status" value="1"/>
</dbReference>
<accession>A0A4R7K1P2</accession>
<dbReference type="Gene3D" id="2.60.40.2380">
    <property type="match status" value="1"/>
</dbReference>
<comment type="caution">
    <text evidence="7">The sequence shown here is derived from an EMBL/GenBank/DDBJ whole genome shotgun (WGS) entry which is preliminary data.</text>
</comment>
<dbReference type="OrthoDB" id="9804951at2"/>
<gene>
    <name evidence="7" type="ORF">DES49_0036</name>
</gene>
<organism evidence="7 8">
    <name type="scientific">Halospina denitrificans</name>
    <dbReference type="NCBI Taxonomy" id="332522"/>
    <lineage>
        <taxon>Bacteria</taxon>
        <taxon>Pseudomonadati</taxon>
        <taxon>Pseudomonadota</taxon>
        <taxon>Gammaproteobacteria</taxon>
        <taxon>Halospina</taxon>
    </lineage>
</organism>
<proteinExistence type="predicted"/>
<dbReference type="Pfam" id="PF07696">
    <property type="entry name" value="7TMR-DISMED2"/>
    <property type="match status" value="1"/>
</dbReference>
<evidence type="ECO:0000259" key="5">
    <source>
        <dbReference type="PROSITE" id="PS50883"/>
    </source>
</evidence>
<dbReference type="EC" id="3.1.4.52" evidence="1"/>